<dbReference type="GO" id="GO:0005524">
    <property type="term" value="F:ATP binding"/>
    <property type="evidence" value="ECO:0007669"/>
    <property type="project" value="UniProtKB-KW"/>
</dbReference>
<evidence type="ECO:0000256" key="2">
    <source>
        <dbReference type="ARBA" id="ARBA00022694"/>
    </source>
</evidence>
<keyword evidence="3" id="KW-0694">RNA-binding</keyword>
<name>A0A1H7GVV8_9LACT</name>
<dbReference type="STRING" id="426702.SAMN04488099_102294"/>
<keyword evidence="3" id="KW-0067">ATP-binding</keyword>
<evidence type="ECO:0000256" key="3">
    <source>
        <dbReference type="HAMAP-Rule" id="MF_01539"/>
    </source>
</evidence>
<feature type="binding site" evidence="3">
    <location>
        <position position="184"/>
    </location>
    <ligand>
        <name>ATP</name>
        <dbReference type="ChEBI" id="CHEBI:30616"/>
    </ligand>
</feature>
<dbReference type="Pfam" id="PF05636">
    <property type="entry name" value="HIGH_NTase1"/>
    <property type="match status" value="1"/>
</dbReference>
<dbReference type="GO" id="GO:0016740">
    <property type="term" value="F:transferase activity"/>
    <property type="evidence" value="ECO:0007669"/>
    <property type="project" value="UniProtKB-KW"/>
</dbReference>
<dbReference type="Gene3D" id="3.40.50.620">
    <property type="entry name" value="HUPs"/>
    <property type="match status" value="1"/>
</dbReference>
<protein>
    <recommendedName>
        <fullName evidence="3">tRNA(Met) cytidine acetate ligase</fullName>
        <ecNumber evidence="3">6.3.4.-</ecNumber>
    </recommendedName>
</protein>
<gene>
    <name evidence="3" type="primary">tmcAL</name>
    <name evidence="4" type="ORF">SAMN04488099_102294</name>
</gene>
<dbReference type="AlphaFoldDB" id="A0A1H7GVV8"/>
<dbReference type="NCBIfam" id="NF010191">
    <property type="entry name" value="PRK13670.1"/>
    <property type="match status" value="1"/>
</dbReference>
<sequence>MCGIVAEYNPFHNGHQYHLEETREKLKADVIIVVMSGDFLQRGEPAIVDKWSRARAALMNGADMVVELPTDFSVQPADFFAEGAVSILNSLGCDLISFGSEDGNSQAFREAADLYIENEAELDDLFKQAHQQEKTYARNFSDVINTYFDQFPLDLTQPNNMLGFAYAKEIRRNRYDMAIETIPRKNSHYHDHELDSSFNIASATAIRRTLLEKRQPCTAVESFVPAEMYDALNSQPLISWEDLFLLLDYRLSVMSIEELSQIYLMETGLEYRLKEKISDAVSMREFIEAVKTKQLTWVSLQRICCHILMNNTKQNMIMSEKEIEAVRLLGFTEAGRDYIGRHKKEWSVNLVSNLHKRTAVNFEQDIKAGHIYRLADKERIRQQDFYTKPINFIDINTLN</sequence>
<dbReference type="PANTHER" id="PTHR37825">
    <property type="entry name" value="TRNA(MET) CYTIDINE ACETATE LIGASE"/>
    <property type="match status" value="1"/>
</dbReference>
<keyword evidence="3" id="KW-0547">Nucleotide-binding</keyword>
<accession>A0A1H7GVV8</accession>
<keyword evidence="3" id="KW-0963">Cytoplasm</keyword>
<dbReference type="SUPFAM" id="SSF52374">
    <property type="entry name" value="Nucleotidylyl transferase"/>
    <property type="match status" value="1"/>
</dbReference>
<keyword evidence="3" id="KW-0820">tRNA-binding</keyword>
<comment type="similarity">
    <text evidence="3">Belongs to the TmcAL family.</text>
</comment>
<dbReference type="Proteomes" id="UP000199081">
    <property type="component" value="Unassembled WGS sequence"/>
</dbReference>
<keyword evidence="4" id="KW-0808">Transferase</keyword>
<dbReference type="EC" id="6.3.4.-" evidence="3"/>
<evidence type="ECO:0000256" key="1">
    <source>
        <dbReference type="ARBA" id="ARBA00022598"/>
    </source>
</evidence>
<keyword evidence="1 3" id="KW-0436">Ligase</keyword>
<comment type="catalytic activity">
    <reaction evidence="3">
        <text>cytidine(34) in elongator tRNA(Met) + acetate + ATP = N(4)-acetylcytidine(34) in elongator tRNA(Met) + AMP + diphosphate</text>
        <dbReference type="Rhea" id="RHEA:58144"/>
        <dbReference type="Rhea" id="RHEA-COMP:10693"/>
        <dbReference type="Rhea" id="RHEA-COMP:10694"/>
        <dbReference type="ChEBI" id="CHEBI:30089"/>
        <dbReference type="ChEBI" id="CHEBI:30616"/>
        <dbReference type="ChEBI" id="CHEBI:33019"/>
        <dbReference type="ChEBI" id="CHEBI:74900"/>
        <dbReference type="ChEBI" id="CHEBI:82748"/>
        <dbReference type="ChEBI" id="CHEBI:456215"/>
    </reaction>
</comment>
<proteinExistence type="inferred from homology"/>
<comment type="function">
    <text evidence="3">Catalyzes the formation of N(4)-acetylcytidine (ac(4)C) at the wobble position of elongator tRNA(Met), using acetate and ATP as substrates. First activates an acetate ion to form acetyladenylate (Ac-AMP) and then transfers the acetyl group to tRNA to form ac(4)C34.</text>
</comment>
<comment type="caution">
    <text evidence="3">Lacks conserved residue(s) required for the propagation of feature annotation.</text>
</comment>
<dbReference type="GO" id="GO:0006400">
    <property type="term" value="P:tRNA modification"/>
    <property type="evidence" value="ECO:0007669"/>
    <property type="project" value="UniProtKB-UniRule"/>
</dbReference>
<dbReference type="EMBL" id="FNZU01000002">
    <property type="protein sequence ID" value="SEK42286.1"/>
    <property type="molecule type" value="Genomic_DNA"/>
</dbReference>
<dbReference type="GO" id="GO:0005737">
    <property type="term" value="C:cytoplasm"/>
    <property type="evidence" value="ECO:0007669"/>
    <property type="project" value="UniProtKB-SubCell"/>
</dbReference>
<dbReference type="InterPro" id="IPR008513">
    <property type="entry name" value="tRNA(Met)_cyd_acetate_ligase"/>
</dbReference>
<reference evidence="5" key="1">
    <citation type="submission" date="2016-10" db="EMBL/GenBank/DDBJ databases">
        <authorList>
            <person name="Varghese N."/>
            <person name="Submissions S."/>
        </authorList>
    </citation>
    <scope>NUCLEOTIDE SEQUENCE [LARGE SCALE GENOMIC DNA]</scope>
    <source>
        <strain evidence="5">DSM 19183</strain>
    </source>
</reference>
<evidence type="ECO:0000313" key="5">
    <source>
        <dbReference type="Proteomes" id="UP000199081"/>
    </source>
</evidence>
<dbReference type="RefSeq" id="WP_170230939.1">
    <property type="nucleotide sequence ID" value="NZ_BJYC01000003.1"/>
</dbReference>
<dbReference type="HAMAP" id="MF_01539">
    <property type="entry name" value="TmcAL"/>
    <property type="match status" value="1"/>
</dbReference>
<dbReference type="InterPro" id="IPR014729">
    <property type="entry name" value="Rossmann-like_a/b/a_fold"/>
</dbReference>
<dbReference type="PANTHER" id="PTHR37825:SF1">
    <property type="entry name" value="TRNA(MET) CYTIDINE ACETATE LIGASE"/>
    <property type="match status" value="1"/>
</dbReference>
<keyword evidence="2 3" id="KW-0819">tRNA processing</keyword>
<comment type="subcellular location">
    <subcellularLocation>
        <location evidence="3">Cytoplasm</location>
    </subcellularLocation>
</comment>
<evidence type="ECO:0000313" key="4">
    <source>
        <dbReference type="EMBL" id="SEK42286.1"/>
    </source>
</evidence>
<dbReference type="GO" id="GO:0016879">
    <property type="term" value="F:ligase activity, forming carbon-nitrogen bonds"/>
    <property type="evidence" value="ECO:0007669"/>
    <property type="project" value="UniProtKB-UniRule"/>
</dbReference>
<feature type="binding site" evidence="3">
    <location>
        <begin position="5"/>
        <end position="18"/>
    </location>
    <ligand>
        <name>ATP</name>
        <dbReference type="ChEBI" id="CHEBI:30616"/>
    </ligand>
</feature>
<feature type="binding site" evidence="3">
    <location>
        <position position="159"/>
    </location>
    <ligand>
        <name>ATP</name>
        <dbReference type="ChEBI" id="CHEBI:30616"/>
    </ligand>
</feature>
<dbReference type="GO" id="GO:0000049">
    <property type="term" value="F:tRNA binding"/>
    <property type="evidence" value="ECO:0007669"/>
    <property type="project" value="UniProtKB-KW"/>
</dbReference>
<organism evidence="4 5">
    <name type="scientific">Alkalibacterium pelagium</name>
    <dbReference type="NCBI Taxonomy" id="426702"/>
    <lineage>
        <taxon>Bacteria</taxon>
        <taxon>Bacillati</taxon>
        <taxon>Bacillota</taxon>
        <taxon>Bacilli</taxon>
        <taxon>Lactobacillales</taxon>
        <taxon>Carnobacteriaceae</taxon>
        <taxon>Alkalibacterium</taxon>
    </lineage>
</organism>
<feature type="binding site" evidence="3">
    <location>
        <position position="99"/>
    </location>
    <ligand>
        <name>ATP</name>
        <dbReference type="ChEBI" id="CHEBI:30616"/>
    </ligand>
</feature>
<keyword evidence="5" id="KW-1185">Reference proteome</keyword>